<feature type="compositionally biased region" description="Low complexity" evidence="2">
    <location>
        <begin position="34"/>
        <end position="45"/>
    </location>
</feature>
<evidence type="ECO:0000313" key="4">
    <source>
        <dbReference type="Proteomes" id="UP000271162"/>
    </source>
</evidence>
<accession>A0A0N4YNN3</accession>
<dbReference type="WBParaSite" id="NBR_0001884701-mRNA-1">
    <property type="protein sequence ID" value="NBR_0001884701-mRNA-1"/>
    <property type="gene ID" value="NBR_0001884701"/>
</dbReference>
<protein>
    <submittedName>
        <fullName evidence="5">GRF-type domain-containing protein</fullName>
    </submittedName>
</protein>
<feature type="region of interest" description="Disordered" evidence="2">
    <location>
        <begin position="588"/>
        <end position="690"/>
    </location>
</feature>
<dbReference type="OMA" id="KYERDSW"/>
<feature type="region of interest" description="Disordered" evidence="2">
    <location>
        <begin position="772"/>
        <end position="867"/>
    </location>
</feature>
<feature type="compositionally biased region" description="Basic and acidic residues" evidence="2">
    <location>
        <begin position="729"/>
        <end position="740"/>
    </location>
</feature>
<sequence length="867" mass="95780">MDDVDVSASVVEPNLTSAETSENGKSNESEACEESTVTPTSPSCEEPTEEQVANAMRLSGAGDDSDDPFVCPACGSIDDPPFMHYKKFPKPISSNYGAFIWRYRCARSECNEFFGEFFAYDKVSNSFVHVSEELTAVDEEDENVVKSEIPNSDNECGGSKEDVESSTCGDHVPSEAGASADLEDTSAAAESNETVPTAEDSKVEEESLPEQRVQVVSNRSSRRQRQSARKKTVVVIKPKVRAETKKADKPAPSPKPVKEVKTRAPPRRRGAAAQAEKPEPAPAPAAPKRLRKGYVYEVVPAAVPPPQSVPSVSAAVVNGYRAPCRSECGTQTMGGSHIFSALIDQFINGQAEKCAGSISETPSTLPSFVSRRLMVSQQLLMRQNDELNRVQEENRRLLDLIKHMNSIIRKFGDEYAPELRHLRDAIGVLKRELLFYQEEFVAEAKKSINNIQAKIDLHIKEKEAAEERADGYLREISVRDRDVILANKSKERAERKLNDTLYVANNAKCAHCQISDKMRAHLTDVVAEKTVLLDKCRKECADLQRRADHAERISKILSKDSEKLRFELNTWKSDAERNVSEIARLREELKKSTASQQSNSNASPPKAKVKTVQRDEDTNTSPIANAKIASNAVQTSQVAPMVSTPPDDPDSPFSSWLPKGRKVDSSPPVSFFNAPQPSARQQSAQIPSRRPFPFNGPVVADGFLGKATAKGTDSFDTIGPPRFFGGGKPSREAFIPDRVEPFSGPFPHSEPRKRKNSESDFSRINRAAHIAPAQCARPFNGPISLSGGMSSSSRPSLQPTSQPDRSKFSSSPLPWHRAPQKDYNEWESSVTEHSSPSRGFDNRNQYESDLNFGRPFGAKPRKNFWEP</sequence>
<feature type="compositionally biased region" description="Basic and acidic residues" evidence="2">
    <location>
        <begin position="240"/>
        <end position="249"/>
    </location>
</feature>
<name>A0A0N4YNN3_NIPBR</name>
<feature type="region of interest" description="Disordered" evidence="2">
    <location>
        <begin position="139"/>
        <end position="286"/>
    </location>
</feature>
<evidence type="ECO:0000256" key="1">
    <source>
        <dbReference type="SAM" id="Coils"/>
    </source>
</evidence>
<dbReference type="EMBL" id="UYSL01023704">
    <property type="protein sequence ID" value="VDL82573.1"/>
    <property type="molecule type" value="Genomic_DNA"/>
</dbReference>
<feature type="compositionally biased region" description="Polar residues" evidence="2">
    <location>
        <begin position="826"/>
        <end position="839"/>
    </location>
</feature>
<gene>
    <name evidence="3" type="ORF">NBR_LOCUS18848</name>
</gene>
<reference evidence="5" key="1">
    <citation type="submission" date="2017-02" db="UniProtKB">
        <authorList>
            <consortium name="WormBaseParasite"/>
        </authorList>
    </citation>
    <scope>IDENTIFICATION</scope>
</reference>
<evidence type="ECO:0000313" key="5">
    <source>
        <dbReference type="WBParaSite" id="NBR_0001884701-mRNA-1"/>
    </source>
</evidence>
<organism evidence="5">
    <name type="scientific">Nippostrongylus brasiliensis</name>
    <name type="common">Rat hookworm</name>
    <dbReference type="NCBI Taxonomy" id="27835"/>
    <lineage>
        <taxon>Eukaryota</taxon>
        <taxon>Metazoa</taxon>
        <taxon>Ecdysozoa</taxon>
        <taxon>Nematoda</taxon>
        <taxon>Chromadorea</taxon>
        <taxon>Rhabditida</taxon>
        <taxon>Rhabditina</taxon>
        <taxon>Rhabditomorpha</taxon>
        <taxon>Strongyloidea</taxon>
        <taxon>Heligmosomidae</taxon>
        <taxon>Nippostrongylus</taxon>
    </lineage>
</organism>
<feature type="compositionally biased region" description="Polar residues" evidence="2">
    <location>
        <begin position="14"/>
        <end position="26"/>
    </location>
</feature>
<proteinExistence type="predicted"/>
<feature type="region of interest" description="Disordered" evidence="2">
    <location>
        <begin position="727"/>
        <end position="759"/>
    </location>
</feature>
<dbReference type="Proteomes" id="UP000271162">
    <property type="component" value="Unassembled WGS sequence"/>
</dbReference>
<dbReference type="AlphaFoldDB" id="A0A0N4YNN3"/>
<feature type="compositionally biased region" description="Low complexity" evidence="2">
    <location>
        <begin position="674"/>
        <end position="690"/>
    </location>
</feature>
<feature type="compositionally biased region" description="Basic residues" evidence="2">
    <location>
        <begin position="220"/>
        <end position="232"/>
    </location>
</feature>
<feature type="compositionally biased region" description="Low complexity" evidence="2">
    <location>
        <begin position="784"/>
        <end position="802"/>
    </location>
</feature>
<evidence type="ECO:0000313" key="3">
    <source>
        <dbReference type="EMBL" id="VDL82573.1"/>
    </source>
</evidence>
<feature type="region of interest" description="Disordered" evidence="2">
    <location>
        <begin position="1"/>
        <end position="61"/>
    </location>
</feature>
<evidence type="ECO:0000256" key="2">
    <source>
        <dbReference type="SAM" id="MobiDB-lite"/>
    </source>
</evidence>
<reference evidence="3 4" key="2">
    <citation type="submission" date="2018-11" db="EMBL/GenBank/DDBJ databases">
        <authorList>
            <consortium name="Pathogen Informatics"/>
        </authorList>
    </citation>
    <scope>NUCLEOTIDE SEQUENCE [LARGE SCALE GENOMIC DNA]</scope>
</reference>
<keyword evidence="1" id="KW-0175">Coiled coil</keyword>
<feature type="coiled-coil region" evidence="1">
    <location>
        <begin position="373"/>
        <end position="475"/>
    </location>
</feature>
<keyword evidence="4" id="KW-1185">Reference proteome</keyword>
<feature type="compositionally biased region" description="Low complexity" evidence="2">
    <location>
        <begin position="594"/>
        <end position="605"/>
    </location>
</feature>